<dbReference type="PRINTS" id="PR01270">
    <property type="entry name" value="HDASUPER"/>
</dbReference>
<dbReference type="PANTHER" id="PTHR10625:SF17">
    <property type="entry name" value="HISTONE DEACETYLASE 8"/>
    <property type="match status" value="1"/>
</dbReference>
<keyword evidence="3" id="KW-0479">Metal-binding</keyword>
<evidence type="ECO:0000313" key="7">
    <source>
        <dbReference type="EMBL" id="SDO27996.1"/>
    </source>
</evidence>
<dbReference type="InterPro" id="IPR000286">
    <property type="entry name" value="HDACs"/>
</dbReference>
<name>A0A1H0I9E2_9GAMM</name>
<sequence>MRIVHSETTKARRARTELDGGQLVPPWECPERVDMILAGLRQAGFTEVVAPAEHGLAPVLAVHDAYYVEFLASCWDDWRALGREGEAIAWIWPTRTMPGRRIPRCVDGRLGHYALGADTAICAGTFEAAMASKDVALSALAHVLTDGGPAFGLCRPPGHHAAVDQFGGYCFFNNAAVAAQRALESGLSRVAILDVDFHHGNGTQQIFEARSDVLFVSIHGDPMTCFPYFMGHADEVGEGDGAGYTVNYPLPEGTGAEVWFHVLEAAKARIAEAGCELLIVSLGVDTFEGDPISAFRLAGDDFLEMGRRLAGAGLPTLFLMEGGYAVAEIGTNVANVLTGFEQGSAGAK</sequence>
<evidence type="ECO:0000256" key="3">
    <source>
        <dbReference type="ARBA" id="ARBA00022723"/>
    </source>
</evidence>
<comment type="similarity">
    <text evidence="2">Belongs to the histone deacetylase family.</text>
</comment>
<dbReference type="Gene3D" id="3.40.800.20">
    <property type="entry name" value="Histone deacetylase domain"/>
    <property type="match status" value="1"/>
</dbReference>
<evidence type="ECO:0000256" key="1">
    <source>
        <dbReference type="ARBA" id="ARBA00001947"/>
    </source>
</evidence>
<accession>A0A1H0I9E2</accession>
<dbReference type="Pfam" id="PF00850">
    <property type="entry name" value="Hist_deacetyl"/>
    <property type="match status" value="1"/>
</dbReference>
<organism evidence="7 8">
    <name type="scientific">Halomonas shengliensis</name>
    <dbReference type="NCBI Taxonomy" id="419597"/>
    <lineage>
        <taxon>Bacteria</taxon>
        <taxon>Pseudomonadati</taxon>
        <taxon>Pseudomonadota</taxon>
        <taxon>Gammaproteobacteria</taxon>
        <taxon>Oceanospirillales</taxon>
        <taxon>Halomonadaceae</taxon>
        <taxon>Halomonas</taxon>
    </lineage>
</organism>
<dbReference type="GO" id="GO:0016787">
    <property type="term" value="F:hydrolase activity"/>
    <property type="evidence" value="ECO:0007669"/>
    <property type="project" value="UniProtKB-KW"/>
</dbReference>
<dbReference type="GO" id="GO:0040029">
    <property type="term" value="P:epigenetic regulation of gene expression"/>
    <property type="evidence" value="ECO:0007669"/>
    <property type="project" value="TreeGrafter"/>
</dbReference>
<proteinExistence type="inferred from homology"/>
<gene>
    <name evidence="7" type="ORF">SAMN04487957_10534</name>
</gene>
<keyword evidence="5" id="KW-0862">Zinc</keyword>
<dbReference type="OrthoDB" id="9808367at2"/>
<dbReference type="GO" id="GO:0046872">
    <property type="term" value="F:metal ion binding"/>
    <property type="evidence" value="ECO:0007669"/>
    <property type="project" value="UniProtKB-KW"/>
</dbReference>
<reference evidence="8" key="1">
    <citation type="submission" date="2016-10" db="EMBL/GenBank/DDBJ databases">
        <authorList>
            <person name="Varghese N."/>
            <person name="Submissions S."/>
        </authorList>
    </citation>
    <scope>NUCLEOTIDE SEQUENCE [LARGE SCALE GENOMIC DNA]</scope>
    <source>
        <strain evidence="8">CGMCC 1.6444</strain>
    </source>
</reference>
<evidence type="ECO:0000259" key="6">
    <source>
        <dbReference type="Pfam" id="PF00850"/>
    </source>
</evidence>
<keyword evidence="8" id="KW-1185">Reference proteome</keyword>
<dbReference type="GO" id="GO:0004407">
    <property type="term" value="F:histone deacetylase activity"/>
    <property type="evidence" value="ECO:0007669"/>
    <property type="project" value="TreeGrafter"/>
</dbReference>
<dbReference type="SUPFAM" id="SSF52768">
    <property type="entry name" value="Arginase/deacetylase"/>
    <property type="match status" value="1"/>
</dbReference>
<dbReference type="InterPro" id="IPR037138">
    <property type="entry name" value="His_deacetylse_dom_sf"/>
</dbReference>
<keyword evidence="4" id="KW-0378">Hydrolase</keyword>
<dbReference type="InterPro" id="IPR023801">
    <property type="entry name" value="His_deacetylse_dom"/>
</dbReference>
<evidence type="ECO:0000256" key="4">
    <source>
        <dbReference type="ARBA" id="ARBA00022801"/>
    </source>
</evidence>
<dbReference type="EMBL" id="FNIV01000005">
    <property type="protein sequence ID" value="SDO27996.1"/>
    <property type="molecule type" value="Genomic_DNA"/>
</dbReference>
<dbReference type="PANTHER" id="PTHR10625">
    <property type="entry name" value="HISTONE DEACETYLASE HDAC1-RELATED"/>
    <property type="match status" value="1"/>
</dbReference>
<evidence type="ECO:0000313" key="8">
    <source>
        <dbReference type="Proteomes" id="UP000199075"/>
    </source>
</evidence>
<dbReference type="STRING" id="419597.SAMN04487957_10534"/>
<dbReference type="Proteomes" id="UP000199075">
    <property type="component" value="Unassembled WGS sequence"/>
</dbReference>
<dbReference type="CDD" id="cd10001">
    <property type="entry name" value="HDAC_classII_APAH"/>
    <property type="match status" value="1"/>
</dbReference>
<protein>
    <submittedName>
        <fullName evidence="7">Acetoin utilization deacetylase AcuC</fullName>
    </submittedName>
</protein>
<dbReference type="InterPro" id="IPR023696">
    <property type="entry name" value="Ureohydrolase_dom_sf"/>
</dbReference>
<evidence type="ECO:0000256" key="2">
    <source>
        <dbReference type="ARBA" id="ARBA00005947"/>
    </source>
</evidence>
<evidence type="ECO:0000256" key="5">
    <source>
        <dbReference type="ARBA" id="ARBA00022833"/>
    </source>
</evidence>
<feature type="domain" description="Histone deacetylase" evidence="6">
    <location>
        <begin position="28"/>
        <end position="338"/>
    </location>
</feature>
<comment type="cofactor">
    <cofactor evidence="1">
        <name>Zn(2+)</name>
        <dbReference type="ChEBI" id="CHEBI:29105"/>
    </cofactor>
</comment>
<dbReference type="AlphaFoldDB" id="A0A1H0I9E2"/>
<dbReference type="RefSeq" id="WP_089678310.1">
    <property type="nucleotide sequence ID" value="NZ_FNIV01000005.1"/>
</dbReference>